<dbReference type="STRING" id="525918.SAMN05660964_02606"/>
<keyword evidence="4" id="KW-1185">Reference proteome</keyword>
<dbReference type="InterPro" id="IPR035905">
    <property type="entry name" value="Barstar-like_sf"/>
</dbReference>
<comment type="similarity">
    <text evidence="1">Belongs to the barstar family.</text>
</comment>
<organism evidence="3 4">
    <name type="scientific">Thiothrix caldifontis</name>
    <dbReference type="NCBI Taxonomy" id="525918"/>
    <lineage>
        <taxon>Bacteria</taxon>
        <taxon>Pseudomonadati</taxon>
        <taxon>Pseudomonadota</taxon>
        <taxon>Gammaproteobacteria</taxon>
        <taxon>Thiotrichales</taxon>
        <taxon>Thiotrichaceae</taxon>
        <taxon>Thiothrix</taxon>
    </lineage>
</organism>
<dbReference type="RefSeq" id="WP_093069293.1">
    <property type="nucleotide sequence ID" value="NZ_FNQP01000015.1"/>
</dbReference>
<dbReference type="Pfam" id="PF01337">
    <property type="entry name" value="Barstar"/>
    <property type="match status" value="1"/>
</dbReference>
<proteinExistence type="inferred from homology"/>
<evidence type="ECO:0000256" key="1">
    <source>
        <dbReference type="ARBA" id="ARBA00006845"/>
    </source>
</evidence>
<sequence>MNNFKFSENIESYLVSAKDIFISKIASGIKTRDELFTSLYNTLLLPGYFGFNWDALFDCLRDFHWIDEYLVIIVHEDLPTLSEEELRIYLHLLADACLDWKIDEEHKLEIVFPESVRCKVEHLLSAD</sequence>
<accession>A0A1H4EGT4</accession>
<gene>
    <name evidence="3" type="ORF">SAMN05660964_02606</name>
</gene>
<dbReference type="Proteomes" id="UP000199397">
    <property type="component" value="Unassembled WGS sequence"/>
</dbReference>
<dbReference type="SUPFAM" id="SSF52038">
    <property type="entry name" value="Barstar-related"/>
    <property type="match status" value="1"/>
</dbReference>
<dbReference type="EMBL" id="FNQP01000015">
    <property type="protein sequence ID" value="SEA84294.1"/>
    <property type="molecule type" value="Genomic_DNA"/>
</dbReference>
<protein>
    <submittedName>
        <fullName evidence="3">Barstar (Barnase inhibitor)</fullName>
    </submittedName>
</protein>
<evidence type="ECO:0000259" key="2">
    <source>
        <dbReference type="Pfam" id="PF01337"/>
    </source>
</evidence>
<evidence type="ECO:0000313" key="3">
    <source>
        <dbReference type="EMBL" id="SEA84294.1"/>
    </source>
</evidence>
<dbReference type="AlphaFoldDB" id="A0A1H4EGT4"/>
<name>A0A1H4EGT4_9GAMM</name>
<feature type="domain" description="Barstar (barnase inhibitor)" evidence="2">
    <location>
        <begin position="27"/>
        <end position="109"/>
    </location>
</feature>
<dbReference type="InterPro" id="IPR000468">
    <property type="entry name" value="Barstar"/>
</dbReference>
<dbReference type="Gene3D" id="3.30.370.10">
    <property type="entry name" value="Barstar-like"/>
    <property type="match status" value="1"/>
</dbReference>
<dbReference type="OrthoDB" id="7575400at2"/>
<reference evidence="3 4" key="1">
    <citation type="submission" date="2016-10" db="EMBL/GenBank/DDBJ databases">
        <authorList>
            <person name="de Groot N.N."/>
        </authorList>
    </citation>
    <scope>NUCLEOTIDE SEQUENCE [LARGE SCALE GENOMIC DNA]</scope>
    <source>
        <strain evidence="3 4">DSM 21228</strain>
    </source>
</reference>
<evidence type="ECO:0000313" key="4">
    <source>
        <dbReference type="Proteomes" id="UP000199397"/>
    </source>
</evidence>